<keyword evidence="2" id="KW-1185">Reference proteome</keyword>
<dbReference type="EMBL" id="VMRJ01000004">
    <property type="protein sequence ID" value="TVT39516.1"/>
    <property type="molecule type" value="Genomic_DNA"/>
</dbReference>
<gene>
    <name evidence="1" type="ORF">FNT36_17885</name>
</gene>
<sequence length="90" mass="9881">MVFRTCTWCGPSSRRDAETPALLATPYTSEAQTLTSGTEANLLKLRELLGWLTPAEATRWADSNPTFARNLRTNSGGQLLQVLTQALGRE</sequence>
<dbReference type="RefSeq" id="WP_144850458.1">
    <property type="nucleotide sequence ID" value="NZ_VMRJ01000004.1"/>
</dbReference>
<dbReference type="OrthoDB" id="9814769at2"/>
<protein>
    <submittedName>
        <fullName evidence="1">Uncharacterized protein</fullName>
    </submittedName>
</protein>
<organism evidence="1 2">
    <name type="scientific">Hymenobacter setariae</name>
    <dbReference type="NCBI Taxonomy" id="2594794"/>
    <lineage>
        <taxon>Bacteria</taxon>
        <taxon>Pseudomonadati</taxon>
        <taxon>Bacteroidota</taxon>
        <taxon>Cytophagia</taxon>
        <taxon>Cytophagales</taxon>
        <taxon>Hymenobacteraceae</taxon>
        <taxon>Hymenobacter</taxon>
    </lineage>
</organism>
<evidence type="ECO:0000313" key="1">
    <source>
        <dbReference type="EMBL" id="TVT39516.1"/>
    </source>
</evidence>
<proteinExistence type="predicted"/>
<accession>A0A558BSL0</accession>
<name>A0A558BSL0_9BACT</name>
<comment type="caution">
    <text evidence="1">The sequence shown here is derived from an EMBL/GenBank/DDBJ whole genome shotgun (WGS) entry which is preliminary data.</text>
</comment>
<evidence type="ECO:0000313" key="2">
    <source>
        <dbReference type="Proteomes" id="UP000317624"/>
    </source>
</evidence>
<reference evidence="1 2" key="1">
    <citation type="submission" date="2019-07" db="EMBL/GenBank/DDBJ databases">
        <title>Hymenobacter sp. straun FUR1 Genome sequencing and assembly.</title>
        <authorList>
            <person name="Chhetri G."/>
        </authorList>
    </citation>
    <scope>NUCLEOTIDE SEQUENCE [LARGE SCALE GENOMIC DNA]</scope>
    <source>
        <strain evidence="1 2">Fur1</strain>
    </source>
</reference>
<dbReference type="AlphaFoldDB" id="A0A558BSL0"/>
<dbReference type="Proteomes" id="UP000317624">
    <property type="component" value="Unassembled WGS sequence"/>
</dbReference>